<feature type="region of interest" description="Disordered" evidence="1">
    <location>
        <begin position="1"/>
        <end position="34"/>
    </location>
</feature>
<comment type="caution">
    <text evidence="2">The sequence shown here is derived from an EMBL/GenBank/DDBJ whole genome shotgun (WGS) entry which is preliminary data.</text>
</comment>
<gene>
    <name evidence="2" type="ORF">LCGC14_0574070</name>
</gene>
<dbReference type="EMBL" id="LAZR01000851">
    <property type="protein sequence ID" value="KKN56262.1"/>
    <property type="molecule type" value="Genomic_DNA"/>
</dbReference>
<sequence>MGDDVSCDCGHSNEFTDSEIADMEEAAAENEEDY</sequence>
<protein>
    <submittedName>
        <fullName evidence="2">Uncharacterized protein</fullName>
    </submittedName>
</protein>
<proteinExistence type="predicted"/>
<evidence type="ECO:0000256" key="1">
    <source>
        <dbReference type="SAM" id="MobiDB-lite"/>
    </source>
</evidence>
<dbReference type="AlphaFoldDB" id="A0A0F9S208"/>
<organism evidence="2">
    <name type="scientific">marine sediment metagenome</name>
    <dbReference type="NCBI Taxonomy" id="412755"/>
    <lineage>
        <taxon>unclassified sequences</taxon>
        <taxon>metagenomes</taxon>
        <taxon>ecological metagenomes</taxon>
    </lineage>
</organism>
<feature type="compositionally biased region" description="Acidic residues" evidence="1">
    <location>
        <begin position="16"/>
        <end position="34"/>
    </location>
</feature>
<reference evidence="2" key="1">
    <citation type="journal article" date="2015" name="Nature">
        <title>Complex archaea that bridge the gap between prokaryotes and eukaryotes.</title>
        <authorList>
            <person name="Spang A."/>
            <person name="Saw J.H."/>
            <person name="Jorgensen S.L."/>
            <person name="Zaremba-Niedzwiedzka K."/>
            <person name="Martijn J."/>
            <person name="Lind A.E."/>
            <person name="van Eijk R."/>
            <person name="Schleper C."/>
            <person name="Guy L."/>
            <person name="Ettema T.J."/>
        </authorList>
    </citation>
    <scope>NUCLEOTIDE SEQUENCE</scope>
</reference>
<evidence type="ECO:0000313" key="2">
    <source>
        <dbReference type="EMBL" id="KKN56262.1"/>
    </source>
</evidence>
<name>A0A0F9S208_9ZZZZ</name>
<accession>A0A0F9S208</accession>